<evidence type="ECO:0000313" key="1">
    <source>
        <dbReference type="EMBL" id="KAJ8107401.1"/>
    </source>
</evidence>
<dbReference type="Proteomes" id="UP001153331">
    <property type="component" value="Unassembled WGS sequence"/>
</dbReference>
<sequence>MASPPPTWLLSRDESIGQKFENIMNNDPLGAQVQSDSVIIAIGTSLGITGAIFLVFLLLRPFNTIVYAPRLRHTDEKHRPPPLDKSLFAWYKPVFKTNEDYYVDRIGLDATVFLRFARMCRNMFIVLAIFGCGIIIPVNIIHSIRLGKISGNLANESKSIFVLMTPQRLFGEVFWAHVVVAYLFDIIVCSFLWWTYRAVYRLRRKYMESAEYQNSLHARTLMITDVGKSHRSDNGLVEITDSIKTTQEVPRTTIGRNVKDIPDMIESHQEAVMKLEAVLSKYLKNPDQLPAERPLCTPSKKDPEFTDKKQKVDAIDYLTARIQRLEQKIKEARETVDNRDAMRFGFASYETLESAHAVAFAARRKHPQGTTVRLAPKPKDIIWKNLLLDPKQRRWRRFVMNLWITLLTVLYFIPNAGIAIFLSKLSNLASFWDGFKTEMALHPKFWAVVQGILAPALTSLFYYFLPIIFRRLSMKAGDQSKSSREKHVLHQLYAFFVFNNLVVFSIFSAVFQIIMSALAARQGNSSFMAVVDSIEPFQQLMGALCNVSAYWVTWLVQRNLGAVIDLSQAVNLAWGSFSRKFLNPTPRELIQRTAPPPFDYTSYYNYFLFYSTVTLVFGSLQPITLVVTAFYFTIDSWMKKYLLMYVFCTKNETGGLFWRVLFNRMLFGAFLANVITACLVATKGGASQYMMAASMAPLPFLLLGFKLFCKRMYDHSMKYYTYGDTKKGAEAQTPIDKESRRRDRVATRFGHPALYQKLTVPMVHEKSKHLLAEVYRGRLDGDVGDNAAFGDVYSMKRMSKEHPGKIATTAASPFEFVSENNMDFENFKDRSEFNSDRGSMYGGSVRPDSPSTLWGDNERGRSLSRGSTRVGDDAGVTYPAGYHQTPSNLREYSPSPEPGLLHMESNSSQPYQIRDDHNLISGAAPMGHQAPGRYTPYSPDRDGEGRVDYFRR</sequence>
<dbReference type="EMBL" id="JAPHNI010000937">
    <property type="protein sequence ID" value="KAJ8107401.1"/>
    <property type="molecule type" value="Genomic_DNA"/>
</dbReference>
<keyword evidence="2" id="KW-1185">Reference proteome</keyword>
<reference evidence="1" key="1">
    <citation type="submission" date="2022-11" db="EMBL/GenBank/DDBJ databases">
        <title>Genome Sequence of Boeremia exigua.</title>
        <authorList>
            <person name="Buettner E."/>
        </authorList>
    </citation>
    <scope>NUCLEOTIDE SEQUENCE</scope>
    <source>
        <strain evidence="1">CU02</strain>
    </source>
</reference>
<accession>A0ACC2HY20</accession>
<evidence type="ECO:0000313" key="2">
    <source>
        <dbReference type="Proteomes" id="UP001153331"/>
    </source>
</evidence>
<organism evidence="1 2">
    <name type="scientific">Boeremia exigua</name>
    <dbReference type="NCBI Taxonomy" id="749465"/>
    <lineage>
        <taxon>Eukaryota</taxon>
        <taxon>Fungi</taxon>
        <taxon>Dikarya</taxon>
        <taxon>Ascomycota</taxon>
        <taxon>Pezizomycotina</taxon>
        <taxon>Dothideomycetes</taxon>
        <taxon>Pleosporomycetidae</taxon>
        <taxon>Pleosporales</taxon>
        <taxon>Pleosporineae</taxon>
        <taxon>Didymellaceae</taxon>
        <taxon>Boeremia</taxon>
    </lineage>
</organism>
<gene>
    <name evidence="1" type="ORF">OPT61_g8893</name>
</gene>
<comment type="caution">
    <text evidence="1">The sequence shown here is derived from an EMBL/GenBank/DDBJ whole genome shotgun (WGS) entry which is preliminary data.</text>
</comment>
<protein>
    <submittedName>
        <fullName evidence="1">Uncharacterized protein</fullName>
    </submittedName>
</protein>
<proteinExistence type="predicted"/>
<name>A0ACC2HY20_9PLEO</name>